<evidence type="ECO:0000259" key="8">
    <source>
        <dbReference type="Pfam" id="PF14322"/>
    </source>
</evidence>
<dbReference type="InterPro" id="IPR033985">
    <property type="entry name" value="SusD-like_N"/>
</dbReference>
<evidence type="ECO:0000256" key="3">
    <source>
        <dbReference type="ARBA" id="ARBA00022729"/>
    </source>
</evidence>
<keyword evidence="5" id="KW-0998">Cell outer membrane</keyword>
<proteinExistence type="inferred from homology"/>
<evidence type="ECO:0000256" key="2">
    <source>
        <dbReference type="ARBA" id="ARBA00006275"/>
    </source>
</evidence>
<evidence type="ECO:0000256" key="4">
    <source>
        <dbReference type="ARBA" id="ARBA00023136"/>
    </source>
</evidence>
<dbReference type="EMBL" id="JBHSGN010000169">
    <property type="protein sequence ID" value="MFC4677015.1"/>
    <property type="molecule type" value="Genomic_DNA"/>
</dbReference>
<feature type="signal peptide" evidence="6">
    <location>
        <begin position="1"/>
        <end position="21"/>
    </location>
</feature>
<dbReference type="Pfam" id="PF07980">
    <property type="entry name" value="SusD_RagB"/>
    <property type="match status" value="1"/>
</dbReference>
<dbReference type="PROSITE" id="PS51257">
    <property type="entry name" value="PROKAR_LIPOPROTEIN"/>
    <property type="match status" value="1"/>
</dbReference>
<dbReference type="InterPro" id="IPR011990">
    <property type="entry name" value="TPR-like_helical_dom_sf"/>
</dbReference>
<gene>
    <name evidence="9" type="ORF">ACFO6W_25370</name>
</gene>
<dbReference type="InterPro" id="IPR012944">
    <property type="entry name" value="SusD_RagB_dom"/>
</dbReference>
<evidence type="ECO:0000313" key="10">
    <source>
        <dbReference type="Proteomes" id="UP001596023"/>
    </source>
</evidence>
<evidence type="ECO:0000256" key="5">
    <source>
        <dbReference type="ARBA" id="ARBA00023237"/>
    </source>
</evidence>
<keyword evidence="10" id="KW-1185">Reference proteome</keyword>
<comment type="similarity">
    <text evidence="2">Belongs to the SusD family.</text>
</comment>
<dbReference type="RefSeq" id="WP_380001791.1">
    <property type="nucleotide sequence ID" value="NZ_JBHSGN010000169.1"/>
</dbReference>
<name>A0ABV9L3T5_9BACT</name>
<dbReference type="SUPFAM" id="SSF48452">
    <property type="entry name" value="TPR-like"/>
    <property type="match status" value="1"/>
</dbReference>
<feature type="domain" description="SusD-like N-terminal" evidence="8">
    <location>
        <begin position="71"/>
        <end position="222"/>
    </location>
</feature>
<evidence type="ECO:0000256" key="6">
    <source>
        <dbReference type="SAM" id="SignalP"/>
    </source>
</evidence>
<protein>
    <submittedName>
        <fullName evidence="9">RagB/SusD family nutrient uptake outer membrane protein</fullName>
    </submittedName>
</protein>
<comment type="subcellular location">
    <subcellularLocation>
        <location evidence="1">Cell outer membrane</location>
    </subcellularLocation>
</comment>
<dbReference type="Gene3D" id="1.25.40.390">
    <property type="match status" value="1"/>
</dbReference>
<feature type="chain" id="PRO_5046006396" evidence="6">
    <location>
        <begin position="22"/>
        <end position="587"/>
    </location>
</feature>
<evidence type="ECO:0000313" key="9">
    <source>
        <dbReference type="EMBL" id="MFC4677015.1"/>
    </source>
</evidence>
<accession>A0ABV9L3T5</accession>
<keyword evidence="4" id="KW-0472">Membrane</keyword>
<evidence type="ECO:0000259" key="7">
    <source>
        <dbReference type="Pfam" id="PF07980"/>
    </source>
</evidence>
<evidence type="ECO:0000256" key="1">
    <source>
        <dbReference type="ARBA" id="ARBA00004442"/>
    </source>
</evidence>
<comment type="caution">
    <text evidence="9">The sequence shown here is derived from an EMBL/GenBank/DDBJ whole genome shotgun (WGS) entry which is preliminary data.</text>
</comment>
<feature type="domain" description="RagB/SusD" evidence="7">
    <location>
        <begin position="318"/>
        <end position="586"/>
    </location>
</feature>
<dbReference type="Pfam" id="PF14322">
    <property type="entry name" value="SusD-like_3"/>
    <property type="match status" value="1"/>
</dbReference>
<keyword evidence="3 6" id="KW-0732">Signal</keyword>
<dbReference type="Proteomes" id="UP001596023">
    <property type="component" value="Unassembled WGS sequence"/>
</dbReference>
<organism evidence="9 10">
    <name type="scientific">Dysgonomonas termitidis</name>
    <dbReference type="NCBI Taxonomy" id="1516126"/>
    <lineage>
        <taxon>Bacteria</taxon>
        <taxon>Pseudomonadati</taxon>
        <taxon>Bacteroidota</taxon>
        <taxon>Bacteroidia</taxon>
        <taxon>Bacteroidales</taxon>
        <taxon>Dysgonomonadaceae</taxon>
        <taxon>Dysgonomonas</taxon>
    </lineage>
</organism>
<reference evidence="10" key="1">
    <citation type="journal article" date="2019" name="Int. J. Syst. Evol. Microbiol.">
        <title>The Global Catalogue of Microorganisms (GCM) 10K type strain sequencing project: providing services to taxonomists for standard genome sequencing and annotation.</title>
        <authorList>
            <consortium name="The Broad Institute Genomics Platform"/>
            <consortium name="The Broad Institute Genome Sequencing Center for Infectious Disease"/>
            <person name="Wu L."/>
            <person name="Ma J."/>
        </authorList>
    </citation>
    <scope>NUCLEOTIDE SEQUENCE [LARGE SCALE GENOMIC DNA]</scope>
    <source>
        <strain evidence="10">CCUG 66188</strain>
    </source>
</reference>
<sequence>MKHKINISVLILLFVSLSSCSDFFDLEQDNTMTEEEVFANAAYFCGPLMDSYSALPGFYNIEFENMTDNAVDNDFSGDYYICGTGALRPDNNPLNNWETRYKQIRNINIFLSKMVLDPTAKLPTPVRFYVINNKNDSIDNVREFQRLLGEAYFMRSYWLADLLRNFGGEAKDGSMLGVPLVQGRILNIDDNLDIPRATYDECVQAIVNDCDSAIKYLPVEYKGTDRVIGASINGRAAGISAMALKARILLYAASPAFNKDNDMVKWEKAAIAAGEAIKAAGGLSNLSKMDDYYFAKLNNKNYENRDILFRGPIMTGNQLYELNHYPQSMYGAATSGASQNYVDAFPDKDGYPLSESSYDYSANPFQNRDPRLALFVGYNGSKMGPGNYYTIESYEGGADAYVPLKKTSRTSYYIKKLLRTNQVQLIPGNDTKTQRANIILGMPELYLNYAEAANEAWGVKSDPRGFGFTAYDALKSILVKYGSGEAYLNKVIGADGNKFRTYLRNERRLELSFEGHYFYDLRRWIGNNSVTSLNVDVYGMKITKKEDNTFSYEKILLEKRRFLSPYQPIPYMELYNAPSLVQNYGWQ</sequence>